<dbReference type="EMBL" id="JAFCIX010000349">
    <property type="protein sequence ID" value="KAH6593660.1"/>
    <property type="molecule type" value="Genomic_DNA"/>
</dbReference>
<comment type="caution">
    <text evidence="3">The sequence shown here is derived from an EMBL/GenBank/DDBJ whole genome shotgun (WGS) entry which is preliminary data.</text>
</comment>
<gene>
    <name evidence="3" type="ORF">BASA50_007218</name>
</gene>
<evidence type="ECO:0000313" key="3">
    <source>
        <dbReference type="EMBL" id="KAH6593660.1"/>
    </source>
</evidence>
<feature type="compositionally biased region" description="Basic and acidic residues" evidence="1">
    <location>
        <begin position="68"/>
        <end position="78"/>
    </location>
</feature>
<name>A0ABQ8F891_9FUNG</name>
<feature type="chain" id="PRO_5046892125" evidence="2">
    <location>
        <begin position="22"/>
        <end position="157"/>
    </location>
</feature>
<evidence type="ECO:0000313" key="4">
    <source>
        <dbReference type="Proteomes" id="UP001648503"/>
    </source>
</evidence>
<organism evidence="3 4">
    <name type="scientific">Batrachochytrium salamandrivorans</name>
    <dbReference type="NCBI Taxonomy" id="1357716"/>
    <lineage>
        <taxon>Eukaryota</taxon>
        <taxon>Fungi</taxon>
        <taxon>Fungi incertae sedis</taxon>
        <taxon>Chytridiomycota</taxon>
        <taxon>Chytridiomycota incertae sedis</taxon>
        <taxon>Chytridiomycetes</taxon>
        <taxon>Rhizophydiales</taxon>
        <taxon>Rhizophydiales incertae sedis</taxon>
        <taxon>Batrachochytrium</taxon>
    </lineage>
</organism>
<evidence type="ECO:0000256" key="2">
    <source>
        <dbReference type="SAM" id="SignalP"/>
    </source>
</evidence>
<dbReference type="Proteomes" id="UP001648503">
    <property type="component" value="Unassembled WGS sequence"/>
</dbReference>
<proteinExistence type="predicted"/>
<feature type="signal peptide" evidence="2">
    <location>
        <begin position="1"/>
        <end position="21"/>
    </location>
</feature>
<sequence length="157" mass="17944">MKFSLFATVSALFATAMVTGAAPIQRQTDNRGLSRQDQRWRNEIIPQRSQLRHAGYTETVLKNRYNRGARDDRVRDMYGLRNDPLSRYSHRERHGQPNKGPTQPEQQQEQETKVLSTSQRVNGALRRAHEKTDPTPAGPPTLKALSSRFKTPIHPTN</sequence>
<evidence type="ECO:0000256" key="1">
    <source>
        <dbReference type="SAM" id="MobiDB-lite"/>
    </source>
</evidence>
<feature type="region of interest" description="Disordered" evidence="1">
    <location>
        <begin position="66"/>
        <end position="157"/>
    </location>
</feature>
<accession>A0ABQ8F891</accession>
<reference evidence="3 4" key="1">
    <citation type="submission" date="2021-02" db="EMBL/GenBank/DDBJ databases">
        <title>Variation within the Batrachochytrium salamandrivorans European outbreak.</title>
        <authorList>
            <person name="Kelly M."/>
            <person name="Pasmans F."/>
            <person name="Shea T.P."/>
            <person name="Munoz J.F."/>
            <person name="Carranza S."/>
            <person name="Cuomo C.A."/>
            <person name="Martel A."/>
        </authorList>
    </citation>
    <scope>NUCLEOTIDE SEQUENCE [LARGE SCALE GENOMIC DNA]</scope>
    <source>
        <strain evidence="3 4">AMFP18/2</strain>
    </source>
</reference>
<protein>
    <submittedName>
        <fullName evidence="3">Uncharacterized protein</fullName>
    </submittedName>
</protein>
<keyword evidence="4" id="KW-1185">Reference proteome</keyword>
<keyword evidence="2" id="KW-0732">Signal</keyword>